<dbReference type="PANTHER" id="PTHR20908">
    <property type="entry name" value="LD15586P"/>
    <property type="match status" value="1"/>
</dbReference>
<evidence type="ECO:0000313" key="1">
    <source>
        <dbReference type="Ensembl" id="ENSDCDP00010038289.1"/>
    </source>
</evidence>
<organism evidence="1 2">
    <name type="scientific">Denticeps clupeoides</name>
    <name type="common">denticle herring</name>
    <dbReference type="NCBI Taxonomy" id="299321"/>
    <lineage>
        <taxon>Eukaryota</taxon>
        <taxon>Metazoa</taxon>
        <taxon>Chordata</taxon>
        <taxon>Craniata</taxon>
        <taxon>Vertebrata</taxon>
        <taxon>Euteleostomi</taxon>
        <taxon>Actinopterygii</taxon>
        <taxon>Neopterygii</taxon>
        <taxon>Teleostei</taxon>
        <taxon>Clupei</taxon>
        <taxon>Clupeiformes</taxon>
        <taxon>Denticipitoidei</taxon>
        <taxon>Denticipitidae</taxon>
        <taxon>Denticeps</taxon>
    </lineage>
</organism>
<evidence type="ECO:0000313" key="2">
    <source>
        <dbReference type="Proteomes" id="UP000694580"/>
    </source>
</evidence>
<keyword evidence="2" id="KW-1185">Reference proteome</keyword>
<reference evidence="1" key="2">
    <citation type="submission" date="2025-08" db="UniProtKB">
        <authorList>
            <consortium name="Ensembl"/>
        </authorList>
    </citation>
    <scope>IDENTIFICATION</scope>
</reference>
<sequence length="279" mass="31694">MISRVSISGGVTAHKISKSITYYHNHSVQVPGRASVPENRKPLLLLLPWLGSRPKATAKYCDIYFRAGFDVLSVDSDVLKFLWPRWGLQYGAHVLELLQSERFSQRPLLVHALSIGGYTFAQLLVHVAKDVQRYQGLLQRIHGHVYDSLVMGSLDRMAIGVAKNTVPRFAGLVKSASLLYFRVFKRQTVDYFNMGVDAFWESPVTAPALFFYSQNDDLCDWEKLEELIGRWSDRGVSVQSRKWAESVHAAHLHVHSEEYLSTLNGFLQTLDMVPLRAKM</sequence>
<dbReference type="Proteomes" id="UP000694580">
    <property type="component" value="Chromosome 17"/>
</dbReference>
<accession>A0AAY4CZS7</accession>
<dbReference type="SUPFAM" id="SSF53474">
    <property type="entry name" value="alpha/beta-Hydrolases"/>
    <property type="match status" value="1"/>
</dbReference>
<reference evidence="1 2" key="1">
    <citation type="submission" date="2020-06" db="EMBL/GenBank/DDBJ databases">
        <authorList>
            <consortium name="Wellcome Sanger Institute Data Sharing"/>
        </authorList>
    </citation>
    <scope>NUCLEOTIDE SEQUENCE [LARGE SCALE GENOMIC DNA]</scope>
</reference>
<dbReference type="GeneTree" id="ENSGT00530000064743"/>
<name>A0AAY4CZS7_9TELE</name>
<reference evidence="1" key="3">
    <citation type="submission" date="2025-09" db="UniProtKB">
        <authorList>
            <consortium name="Ensembl"/>
        </authorList>
    </citation>
    <scope>IDENTIFICATION</scope>
</reference>
<dbReference type="InterPro" id="IPR029058">
    <property type="entry name" value="AB_hydrolase_fold"/>
</dbReference>
<dbReference type="PANTHER" id="PTHR20908:SF4">
    <property type="entry name" value="SI:DKEY-5I3.5"/>
    <property type="match status" value="1"/>
</dbReference>
<proteinExistence type="predicted"/>
<dbReference type="AlphaFoldDB" id="A0AAY4CZS7"/>
<protein>
    <submittedName>
        <fullName evidence="1">Uncharacterized protein</fullName>
    </submittedName>
</protein>
<dbReference type="Ensembl" id="ENSDCDT00010047895.1">
    <property type="protein sequence ID" value="ENSDCDP00010038289.1"/>
    <property type="gene ID" value="ENSDCDG00010024782.1"/>
</dbReference>
<gene>
    <name evidence="1" type="primary">si:dkey-5i3.5</name>
</gene>
<dbReference type="InterPro" id="IPR008547">
    <property type="entry name" value="DUF829_TMEM53"/>
</dbReference>
<dbReference type="Pfam" id="PF05705">
    <property type="entry name" value="DUF829"/>
    <property type="match status" value="1"/>
</dbReference>
<dbReference type="GO" id="GO:0017171">
    <property type="term" value="F:serine hydrolase activity"/>
    <property type="evidence" value="ECO:0007669"/>
    <property type="project" value="TreeGrafter"/>
</dbReference>
<dbReference type="Gene3D" id="3.40.50.1820">
    <property type="entry name" value="alpha/beta hydrolase"/>
    <property type="match status" value="1"/>
</dbReference>